<proteinExistence type="predicted"/>
<dbReference type="InterPro" id="IPR003740">
    <property type="entry name" value="YitT"/>
</dbReference>
<evidence type="ECO:0000256" key="6">
    <source>
        <dbReference type="SAM" id="Phobius"/>
    </source>
</evidence>
<dbReference type="EMBL" id="HM565176">
    <property type="protein sequence ID" value="ADO66830.1"/>
    <property type="molecule type" value="Genomic_DNA"/>
</dbReference>
<name>E3USK3_ENTFC</name>
<evidence type="ECO:0000256" key="5">
    <source>
        <dbReference type="ARBA" id="ARBA00023136"/>
    </source>
</evidence>
<evidence type="ECO:0000256" key="4">
    <source>
        <dbReference type="ARBA" id="ARBA00022989"/>
    </source>
</evidence>
<keyword evidence="7" id="KW-0614">Plasmid</keyword>
<sequence length="207" mass="23026">MLKSFFKIFCGNFILGLAYAKLMVPNEIINGGVTSLSLIFSNLTSLNITLFTNVITVTLLAVSLLFLGKFFFFSSVVSSVSYLLFFNLFYRLPFSLHTNVVVDFLLAVLLIAIGYYCCLSENSSTAGLDVFAVILNKKIPKISVAVFLRYINIAVLVLGLFSYGIKAVILGVLFSFSFTKVMDLLMEKGADPRKFFHNAVCIIKRDK</sequence>
<dbReference type="RefSeq" id="WP_002389905.1">
    <property type="nucleotide sequence ID" value="NZ_CAACXW010000004.1"/>
</dbReference>
<feature type="transmembrane region" description="Helical" evidence="6">
    <location>
        <begin position="96"/>
        <end position="118"/>
    </location>
</feature>
<evidence type="ECO:0000256" key="3">
    <source>
        <dbReference type="ARBA" id="ARBA00022692"/>
    </source>
</evidence>
<dbReference type="Pfam" id="PF02588">
    <property type="entry name" value="YitT_membrane"/>
    <property type="match status" value="1"/>
</dbReference>
<dbReference type="GO" id="GO:0005886">
    <property type="term" value="C:plasma membrane"/>
    <property type="evidence" value="ECO:0007669"/>
    <property type="project" value="UniProtKB-SubCell"/>
</dbReference>
<accession>E3USK3</accession>
<keyword evidence="3 6" id="KW-0812">Transmembrane</keyword>
<dbReference type="AlphaFoldDB" id="E3USK3"/>
<keyword evidence="4 6" id="KW-1133">Transmembrane helix</keyword>
<dbReference type="PANTHER" id="PTHR33545">
    <property type="entry name" value="UPF0750 MEMBRANE PROTEIN YITT-RELATED"/>
    <property type="match status" value="1"/>
</dbReference>
<comment type="subcellular location">
    <subcellularLocation>
        <location evidence="1">Cell membrane</location>
        <topology evidence="1">Multi-pass membrane protein</topology>
    </subcellularLocation>
</comment>
<geneLocation type="plasmid" evidence="7">
    <name>pLG1</name>
</geneLocation>
<feature type="transmembrane region" description="Helical" evidence="6">
    <location>
        <begin position="70"/>
        <end position="90"/>
    </location>
</feature>
<keyword evidence="5 6" id="KW-0472">Membrane</keyword>
<gene>
    <name evidence="7" type="ORF">pLG1-0130</name>
</gene>
<evidence type="ECO:0000313" key="7">
    <source>
        <dbReference type="EMBL" id="ADO66830.1"/>
    </source>
</evidence>
<dbReference type="InterPro" id="IPR051461">
    <property type="entry name" value="UPF0750_membrane"/>
</dbReference>
<dbReference type="PANTHER" id="PTHR33545:SF10">
    <property type="entry name" value="UPF0750 MEMBRANE PROTEIN YPJC"/>
    <property type="match status" value="1"/>
</dbReference>
<protein>
    <submittedName>
        <fullName evidence="7">Uncharacterized protein</fullName>
    </submittedName>
</protein>
<feature type="transmembrane region" description="Helical" evidence="6">
    <location>
        <begin position="44"/>
        <end position="65"/>
    </location>
</feature>
<evidence type="ECO:0000256" key="2">
    <source>
        <dbReference type="ARBA" id="ARBA00022475"/>
    </source>
</evidence>
<evidence type="ECO:0000256" key="1">
    <source>
        <dbReference type="ARBA" id="ARBA00004651"/>
    </source>
</evidence>
<keyword evidence="2" id="KW-1003">Cell membrane</keyword>
<reference evidence="7" key="1">
    <citation type="journal article" date="2011" name="Int. J. Med. Microbiol.">
        <title>A multiresistance megaplasmid pLG1 bearing a hylEfm genomic island in hospital Enterococcus faecium isolates.</title>
        <authorList>
            <person name="Laverde Gomez J.A."/>
            <person name="van Schaik W."/>
            <person name="Freitas A.R."/>
            <person name="Coque T.M."/>
            <person name="Weaver K.E."/>
            <person name="Francia M.V."/>
            <person name="Witte W."/>
            <person name="Werner G."/>
        </authorList>
    </citation>
    <scope>NUCLEOTIDE SEQUENCE</scope>
    <source>
        <strain evidence="7">64/3xUW2774</strain>
        <plasmid evidence="7">pLG1</plasmid>
    </source>
</reference>
<organism evidence="7">
    <name type="scientific">Enterococcus faecium</name>
    <name type="common">Streptococcus faecium</name>
    <dbReference type="NCBI Taxonomy" id="1352"/>
    <lineage>
        <taxon>Bacteria</taxon>
        <taxon>Bacillati</taxon>
        <taxon>Bacillota</taxon>
        <taxon>Bacilli</taxon>
        <taxon>Lactobacillales</taxon>
        <taxon>Enterococcaceae</taxon>
        <taxon>Enterococcus</taxon>
    </lineage>
</organism>